<dbReference type="RefSeq" id="WP_057871688.1">
    <property type="nucleotide sequence ID" value="NZ_AZGB01000016.1"/>
</dbReference>
<dbReference type="InterPro" id="IPR000835">
    <property type="entry name" value="HTH_MarR-typ"/>
</dbReference>
<evidence type="ECO:0000256" key="3">
    <source>
        <dbReference type="ARBA" id="ARBA00023125"/>
    </source>
</evidence>
<evidence type="ECO:0000256" key="2">
    <source>
        <dbReference type="ARBA" id="ARBA00023015"/>
    </source>
</evidence>
<evidence type="ECO:0000313" key="9">
    <source>
        <dbReference type="EMBL" id="KRM06068.1"/>
    </source>
</evidence>
<dbReference type="Pfam" id="PF22381">
    <property type="entry name" value="Staph_reg_Sar_Rot"/>
    <property type="match status" value="1"/>
</dbReference>
<dbReference type="GO" id="GO:0003700">
    <property type="term" value="F:DNA-binding transcription factor activity"/>
    <property type="evidence" value="ECO:0007669"/>
    <property type="project" value="InterPro"/>
</dbReference>
<keyword evidence="2" id="KW-0805">Transcription regulation</keyword>
<sequence length="147" mass="17173">MKLDEIDLANQLCFSIYNVHRLFNRFYKQALAPFGLTYSQYLILLSLWQRDRKNLHEIGNELNLSSNTLTPLLKKMETTGWLKRIHPTEDKRQLLIALTEKGQQQEAAIHQSIITRFDRNGFSIDQYRQALAVNQKLVAQLTKAVEK</sequence>
<feature type="domain" description="HTH marR-type" evidence="8">
    <location>
        <begin position="9"/>
        <end position="139"/>
    </location>
</feature>
<keyword evidence="4" id="KW-0804">Transcription</keyword>
<dbReference type="InterPro" id="IPR036390">
    <property type="entry name" value="WH_DNA-bd_sf"/>
</dbReference>
<dbReference type="Gene3D" id="1.10.10.10">
    <property type="entry name" value="Winged helix-like DNA-binding domain superfamily/Winged helix DNA-binding domain"/>
    <property type="match status" value="1"/>
</dbReference>
<dbReference type="PRINTS" id="PR00598">
    <property type="entry name" value="HTHMARR"/>
</dbReference>
<dbReference type="PATRIC" id="fig|1423750.3.peg.959"/>
<keyword evidence="10" id="KW-1185">Reference proteome</keyword>
<evidence type="ECO:0000256" key="5">
    <source>
        <dbReference type="ARBA" id="ARBA00046337"/>
    </source>
</evidence>
<protein>
    <recommendedName>
        <fullName evidence="6">HTH-type transcriptional regulator SarZ</fullName>
    </recommendedName>
    <alternativeName>
        <fullName evidence="7">Staphylococcal accessory regulator Z</fullName>
    </alternativeName>
</protein>
<dbReference type="OrthoDB" id="9806864at2"/>
<comment type="similarity">
    <text evidence="5">Belongs to the SarZ family.</text>
</comment>
<dbReference type="InterPro" id="IPR055166">
    <property type="entry name" value="Transc_reg_Sar_Rot_HTH"/>
</dbReference>
<evidence type="ECO:0000256" key="6">
    <source>
        <dbReference type="ARBA" id="ARBA00047188"/>
    </source>
</evidence>
<comment type="caution">
    <text evidence="9">The sequence shown here is derived from an EMBL/GenBank/DDBJ whole genome shotgun (WGS) entry which is preliminary data.</text>
</comment>
<evidence type="ECO:0000256" key="1">
    <source>
        <dbReference type="ARBA" id="ARBA00004496"/>
    </source>
</evidence>
<dbReference type="SMART" id="SM00347">
    <property type="entry name" value="HTH_MARR"/>
    <property type="match status" value="1"/>
</dbReference>
<dbReference type="SUPFAM" id="SSF46785">
    <property type="entry name" value="Winged helix' DNA-binding domain"/>
    <property type="match status" value="1"/>
</dbReference>
<evidence type="ECO:0000256" key="7">
    <source>
        <dbReference type="ARBA" id="ARBA00047207"/>
    </source>
</evidence>
<dbReference type="AlphaFoldDB" id="A0A0R1VRV4"/>
<dbReference type="GeneID" id="98318962"/>
<evidence type="ECO:0000256" key="4">
    <source>
        <dbReference type="ARBA" id="ARBA00023163"/>
    </source>
</evidence>
<dbReference type="PANTHER" id="PTHR42756">
    <property type="entry name" value="TRANSCRIPTIONAL REGULATOR, MARR"/>
    <property type="match status" value="1"/>
</dbReference>
<reference evidence="9 10" key="1">
    <citation type="journal article" date="2015" name="Genome Announc.">
        <title>Expanding the biotechnology potential of lactobacilli through comparative genomics of 213 strains and associated genera.</title>
        <authorList>
            <person name="Sun Z."/>
            <person name="Harris H.M."/>
            <person name="McCann A."/>
            <person name="Guo C."/>
            <person name="Argimon S."/>
            <person name="Zhang W."/>
            <person name="Yang X."/>
            <person name="Jeffery I.B."/>
            <person name="Cooney J.C."/>
            <person name="Kagawa T.F."/>
            <person name="Liu W."/>
            <person name="Song Y."/>
            <person name="Salvetti E."/>
            <person name="Wrobel A."/>
            <person name="Rasinkangas P."/>
            <person name="Parkhill J."/>
            <person name="Rea M.C."/>
            <person name="O'Sullivan O."/>
            <person name="Ritari J."/>
            <person name="Douillard F.P."/>
            <person name="Paul Ross R."/>
            <person name="Yang R."/>
            <person name="Briner A.E."/>
            <person name="Felis G.E."/>
            <person name="de Vos W.M."/>
            <person name="Barrangou R."/>
            <person name="Klaenhammer T.R."/>
            <person name="Caufield P.W."/>
            <person name="Cui Y."/>
            <person name="Zhang H."/>
            <person name="O'Toole P.W."/>
        </authorList>
    </citation>
    <scope>NUCLEOTIDE SEQUENCE [LARGE SCALE GENOMIC DNA]</scope>
    <source>
        <strain evidence="9 10">DSM 18630</strain>
    </source>
</reference>
<accession>A0A0R1VRV4</accession>
<dbReference type="EMBL" id="AZGB01000016">
    <property type="protein sequence ID" value="KRM06068.1"/>
    <property type="molecule type" value="Genomic_DNA"/>
</dbReference>
<dbReference type="PANTHER" id="PTHR42756:SF1">
    <property type="entry name" value="TRANSCRIPTIONAL REPRESSOR OF EMRAB OPERON"/>
    <property type="match status" value="1"/>
</dbReference>
<organism evidence="9 10">
    <name type="scientific">Liquorilactobacillus ghanensis DSM 18630</name>
    <dbReference type="NCBI Taxonomy" id="1423750"/>
    <lineage>
        <taxon>Bacteria</taxon>
        <taxon>Bacillati</taxon>
        <taxon>Bacillota</taxon>
        <taxon>Bacilli</taxon>
        <taxon>Lactobacillales</taxon>
        <taxon>Lactobacillaceae</taxon>
        <taxon>Liquorilactobacillus</taxon>
    </lineage>
</organism>
<dbReference type="InterPro" id="IPR036388">
    <property type="entry name" value="WH-like_DNA-bd_sf"/>
</dbReference>
<dbReference type="GO" id="GO:0003677">
    <property type="term" value="F:DNA binding"/>
    <property type="evidence" value="ECO:0007669"/>
    <property type="project" value="UniProtKB-KW"/>
</dbReference>
<name>A0A0R1VRV4_9LACO</name>
<evidence type="ECO:0000313" key="10">
    <source>
        <dbReference type="Proteomes" id="UP000051451"/>
    </source>
</evidence>
<comment type="subcellular location">
    <subcellularLocation>
        <location evidence="1">Cytoplasm</location>
    </subcellularLocation>
</comment>
<dbReference type="PROSITE" id="PS50995">
    <property type="entry name" value="HTH_MARR_2"/>
    <property type="match status" value="1"/>
</dbReference>
<dbReference type="Proteomes" id="UP000051451">
    <property type="component" value="Unassembled WGS sequence"/>
</dbReference>
<gene>
    <name evidence="9" type="ORF">FC89_GL000935</name>
</gene>
<evidence type="ECO:0000259" key="8">
    <source>
        <dbReference type="PROSITE" id="PS50995"/>
    </source>
</evidence>
<keyword evidence="3" id="KW-0238">DNA-binding</keyword>
<proteinExistence type="inferred from homology"/>
<dbReference type="STRING" id="1423750.FC89_GL000935"/>